<evidence type="ECO:0000256" key="5">
    <source>
        <dbReference type="ARBA" id="ARBA00023163"/>
    </source>
</evidence>
<dbReference type="PANTHER" id="PTHR13011:SF0">
    <property type="entry name" value="GENERAL TRANSCRIPTION FACTOR IIF SUBUNIT 1"/>
    <property type="match status" value="1"/>
</dbReference>
<feature type="compositionally biased region" description="Polar residues" evidence="9">
    <location>
        <begin position="329"/>
        <end position="340"/>
    </location>
</feature>
<feature type="compositionally biased region" description="Acidic residues" evidence="9">
    <location>
        <begin position="344"/>
        <end position="370"/>
    </location>
</feature>
<feature type="region of interest" description="Disordered" evidence="9">
    <location>
        <begin position="1"/>
        <end position="57"/>
    </location>
</feature>
<feature type="region of interest" description="Disordered" evidence="9">
    <location>
        <begin position="135"/>
        <end position="186"/>
    </location>
</feature>
<evidence type="ECO:0000256" key="4">
    <source>
        <dbReference type="ARBA" id="ARBA00023125"/>
    </source>
</evidence>
<feature type="compositionally biased region" description="Basic and acidic residues" evidence="9">
    <location>
        <begin position="528"/>
        <end position="537"/>
    </location>
</feature>
<keyword evidence="5 8" id="KW-0804">Transcription</keyword>
<feature type="compositionally biased region" description="Basic and acidic residues" evidence="9">
    <location>
        <begin position="395"/>
        <end position="417"/>
    </location>
</feature>
<feature type="compositionally biased region" description="Polar residues" evidence="9">
    <location>
        <begin position="147"/>
        <end position="170"/>
    </location>
</feature>
<keyword evidence="6 8" id="KW-0539">Nucleus</keyword>
<evidence type="ECO:0000256" key="6">
    <source>
        <dbReference type="ARBA" id="ARBA00023242"/>
    </source>
</evidence>
<dbReference type="Proteomes" id="UP000245383">
    <property type="component" value="Unassembled WGS sequence"/>
</dbReference>
<dbReference type="STRING" id="133385.A0A2T9YV93"/>
<name>A0A2T9YV93_9FUNG</name>
<feature type="compositionally biased region" description="Polar residues" evidence="9">
    <location>
        <begin position="456"/>
        <end position="477"/>
    </location>
</feature>
<evidence type="ECO:0000256" key="8">
    <source>
        <dbReference type="RuleBase" id="RU366044"/>
    </source>
</evidence>
<reference evidence="10 11" key="1">
    <citation type="journal article" date="2018" name="MBio">
        <title>Comparative Genomics Reveals the Core Gene Toolbox for the Fungus-Insect Symbiosis.</title>
        <authorList>
            <person name="Wang Y."/>
            <person name="Stata M."/>
            <person name="Wang W."/>
            <person name="Stajich J.E."/>
            <person name="White M.M."/>
            <person name="Moncalvo J.M."/>
        </authorList>
    </citation>
    <scope>NUCLEOTIDE SEQUENCE [LARGE SCALE GENOMIC DNA]</scope>
    <source>
        <strain evidence="10 11">SWE-8-4</strain>
    </source>
</reference>
<dbReference type="GO" id="GO:0032968">
    <property type="term" value="P:positive regulation of transcription elongation by RNA polymerase II"/>
    <property type="evidence" value="ECO:0007669"/>
    <property type="project" value="InterPro"/>
</dbReference>
<dbReference type="SUPFAM" id="SSF50916">
    <property type="entry name" value="Rap30/74 interaction domains"/>
    <property type="match status" value="1"/>
</dbReference>
<dbReference type="GO" id="GO:0001096">
    <property type="term" value="F:TFIIF-class transcription factor complex binding"/>
    <property type="evidence" value="ECO:0007669"/>
    <property type="project" value="TreeGrafter"/>
</dbReference>
<evidence type="ECO:0000256" key="3">
    <source>
        <dbReference type="ARBA" id="ARBA00023015"/>
    </source>
</evidence>
<evidence type="ECO:0000256" key="1">
    <source>
        <dbReference type="ARBA" id="ARBA00004123"/>
    </source>
</evidence>
<dbReference type="Gene3D" id="1.10.10.10">
    <property type="entry name" value="Winged helix-like DNA-binding domain superfamily/Winged helix DNA-binding domain"/>
    <property type="match status" value="1"/>
</dbReference>
<dbReference type="GO" id="GO:0006367">
    <property type="term" value="P:transcription initiation at RNA polymerase II promoter"/>
    <property type="evidence" value="ECO:0007669"/>
    <property type="project" value="InterPro"/>
</dbReference>
<organism evidence="10 11">
    <name type="scientific">Smittium simulii</name>
    <dbReference type="NCBI Taxonomy" id="133385"/>
    <lineage>
        <taxon>Eukaryota</taxon>
        <taxon>Fungi</taxon>
        <taxon>Fungi incertae sedis</taxon>
        <taxon>Zoopagomycota</taxon>
        <taxon>Kickxellomycotina</taxon>
        <taxon>Harpellomycetes</taxon>
        <taxon>Harpellales</taxon>
        <taxon>Legeriomycetaceae</taxon>
        <taxon>Smittium</taxon>
    </lineage>
</organism>
<dbReference type="PANTHER" id="PTHR13011">
    <property type="entry name" value="TFIIF-ALPHA"/>
    <property type="match status" value="1"/>
</dbReference>
<proteinExistence type="inferred from homology"/>
<comment type="subcellular location">
    <subcellularLocation>
        <location evidence="1 8">Nucleus</location>
    </subcellularLocation>
</comment>
<dbReference type="GO" id="GO:0005674">
    <property type="term" value="C:transcription factor TFIIF complex"/>
    <property type="evidence" value="ECO:0007669"/>
    <property type="project" value="TreeGrafter"/>
</dbReference>
<feature type="compositionally biased region" description="Acidic residues" evidence="9">
    <location>
        <begin position="385"/>
        <end position="394"/>
    </location>
</feature>
<evidence type="ECO:0000256" key="9">
    <source>
        <dbReference type="SAM" id="MobiDB-lite"/>
    </source>
</evidence>
<dbReference type="GO" id="GO:0003677">
    <property type="term" value="F:DNA binding"/>
    <property type="evidence" value="ECO:0007669"/>
    <property type="project" value="UniProtKB-KW"/>
</dbReference>
<dbReference type="EMBL" id="MBFR01000037">
    <property type="protein sequence ID" value="PVU96258.1"/>
    <property type="molecule type" value="Genomic_DNA"/>
</dbReference>
<gene>
    <name evidence="10" type="ORF">BB561_001289</name>
</gene>
<comment type="similarity">
    <text evidence="2 8">Belongs to the TFIIF alpha subunit family.</text>
</comment>
<evidence type="ECO:0000313" key="11">
    <source>
        <dbReference type="Proteomes" id="UP000245383"/>
    </source>
</evidence>
<sequence length="604" mass="68576">MSSGLRPFSKDVKKRKELLYNQHSNTKNLYSSPKPLTTSNVDSSKPLIENSNKTPQTSKALAPASLAKAKLTSDTIKTETAPKEERKFTEYMLFSSKVERTNNVLRFQSSHEINPKTFIQPIKLRRKERYTYNPYGNFDSSNKHNNGEMTDGKTSNTETFQIDETSANNEKNPHEAGPSSLSKADHSIIAPYGGGARNKQMMFKKKTKQIFFAEEQQRRLNIEESRPWILEDFDAKQSWTGTLEGGQKSNYVLFVLMRSKKSETHDRWLMKKRAKMLEDNTGENTGADTSSKSKIISILEATSDKEPDQKKNLVEYEDESYIEDDDENNNTSRKNRQNLNGGADEIDFEDHFEDDEEMAEDLMEGMEDEADKNNTQKKTNALGGSDDEHEEEDDQLGHVGKEMKDLMRKIEKNKAYDSDNEDNPYISDLSDQSDDEEDSKNTENENPSNNTEDSNGQNEQGSAGTKTNTVASTQNDHISAAQKAKNAELIQKKRKRQEIADEESLKRNSNTNNFPRSNQKGMGSASYNKEETVDNSKHSNSANSLITEEEIVNLIQNNQLTTKDLISKVKRKLKENPLNKQRISEIVKRIATQKNGILVLKSSK</sequence>
<keyword evidence="4 8" id="KW-0238">DNA-binding</keyword>
<accession>A0A2T9YV93</accession>
<evidence type="ECO:0000256" key="2">
    <source>
        <dbReference type="ARBA" id="ARBA00005249"/>
    </source>
</evidence>
<dbReference type="Pfam" id="PF05793">
    <property type="entry name" value="TFIIF_alpha"/>
    <property type="match status" value="1"/>
</dbReference>
<dbReference type="AlphaFoldDB" id="A0A2T9YV93"/>
<feature type="compositionally biased region" description="Acidic residues" evidence="9">
    <location>
        <begin position="316"/>
        <end position="328"/>
    </location>
</feature>
<dbReference type="InterPro" id="IPR011039">
    <property type="entry name" value="TFIIF_interaction"/>
</dbReference>
<dbReference type="GO" id="GO:0016251">
    <property type="term" value="F:RNA polymerase II general transcription initiation factor activity"/>
    <property type="evidence" value="ECO:0007669"/>
    <property type="project" value="TreeGrafter"/>
</dbReference>
<feature type="compositionally biased region" description="Polar residues" evidence="9">
    <location>
        <begin position="21"/>
        <end position="56"/>
    </location>
</feature>
<feature type="compositionally biased region" description="Basic and acidic residues" evidence="9">
    <location>
        <begin position="497"/>
        <end position="506"/>
    </location>
</feature>
<evidence type="ECO:0000256" key="7">
    <source>
        <dbReference type="ARBA" id="ARBA00025232"/>
    </source>
</evidence>
<dbReference type="OrthoDB" id="76676at2759"/>
<feature type="compositionally biased region" description="Low complexity" evidence="9">
    <location>
        <begin position="444"/>
        <end position="455"/>
    </location>
</feature>
<keyword evidence="3 8" id="KW-0805">Transcription regulation</keyword>
<feature type="region of interest" description="Disordered" evidence="9">
    <location>
        <begin position="316"/>
        <end position="541"/>
    </location>
</feature>
<evidence type="ECO:0000313" key="10">
    <source>
        <dbReference type="EMBL" id="PVU96258.1"/>
    </source>
</evidence>
<comment type="caution">
    <text evidence="10">The sequence shown here is derived from an EMBL/GenBank/DDBJ whole genome shotgun (WGS) entry which is preliminary data.</text>
</comment>
<dbReference type="InterPro" id="IPR008851">
    <property type="entry name" value="TFIIF-alpha"/>
</dbReference>
<comment type="function">
    <text evidence="7 8">TFIIF is a general transcription initiation factor that binds to RNA polymerase II and helps to recruit it to the initiation complex in collaboration with TFIIB. It promotes transcription elongation.</text>
</comment>
<protein>
    <recommendedName>
        <fullName evidence="8">Transcription initiation factor IIF subunit alpha</fullName>
    </recommendedName>
</protein>
<dbReference type="InterPro" id="IPR036388">
    <property type="entry name" value="WH-like_DNA-bd_sf"/>
</dbReference>
<feature type="compositionally biased region" description="Polar residues" evidence="9">
    <location>
        <begin position="507"/>
        <end position="527"/>
    </location>
</feature>
<keyword evidence="11" id="KW-1185">Reference proteome</keyword>